<evidence type="ECO:0000256" key="6">
    <source>
        <dbReference type="ARBA" id="ARBA00022737"/>
    </source>
</evidence>
<dbReference type="WBParaSite" id="SBAD_0000471501-mRNA-1">
    <property type="protein sequence ID" value="SBAD_0000471501-mRNA-1"/>
    <property type="gene ID" value="SBAD_0000471501"/>
</dbReference>
<dbReference type="Gene3D" id="2.130.10.10">
    <property type="entry name" value="YVTN repeat-like/Quinoprotein amine dehydrogenase"/>
    <property type="match status" value="1"/>
</dbReference>
<accession>A0A183ILM7</accession>
<keyword evidence="4" id="KW-0963">Cytoplasm</keyword>
<dbReference type="Pfam" id="PF23953">
    <property type="entry name" value="TPR_COPA_B"/>
    <property type="match status" value="1"/>
</dbReference>
<sequence>MCVMIDKFDEHDGPVRGICFHPQQPIFVSGGDDYKIKVWNYKQRRCLFTLLGHLDYVRTTFFHNQYPWIISASDDQTIRIWNWQSRNSIAILTGHNHYVMCAQFHPSEDLTIRLWDISGLRKKNVVPGTGIEDRIVRSTAQTELFSQPDAVVKHVLEGHDRGVNWVAFHPTMPLIVSAADDRQVKLWRYNDSKAWEVDSCRGHFNNVSCVLFHPRADFILSDSEDKTIRVWDLQKRTCVHNFRQDHDRFWVLTAHPILTLFAAGHDGGMIVFKIERERPAYAVSQNFLYYIKDRMLRRLDFSSNKDVAVIQIRGKQQYPYYSLCYNPAENAVLIVNRVNHALENSTYDLYTLPAAVDSQNPDMPDAKRSHGLSAVWVARNRFAVLDRFHSILIKNLKNEVTKKIDLPSCEDIFAAGTGLLLLKTSEGIALYDIQQKRTLASSKVSKVKYVIWNGDMSFAALLSKHTMTLVDRKLVVLCSIHESNRVKSGIWNDTGVFLYTTSNHIKYALTGGDFGVIRTLDVPIYITHVVDGTLYCLNRDVEPKVVTFDPTEYRFKLALINRRHDEVLNMIRDAKLVGQTIIAYLKKKGYPEIALHFVKDEKTRFGLALECGNLEIALESAKAIDDPSCWDALAEAARVQVA</sequence>
<dbReference type="SUPFAM" id="SSF51004">
    <property type="entry name" value="C-terminal (heme d1) domain of cytochrome cd1-nitrite reductase"/>
    <property type="match status" value="1"/>
</dbReference>
<dbReference type="AlphaFoldDB" id="A0A183ILM7"/>
<feature type="repeat" description="WD" evidence="11">
    <location>
        <begin position="156"/>
        <end position="197"/>
    </location>
</feature>
<feature type="repeat" description="WD" evidence="11">
    <location>
        <begin position="200"/>
        <end position="241"/>
    </location>
</feature>
<dbReference type="InterPro" id="IPR056176">
    <property type="entry name" value="TPR_COPA_B"/>
</dbReference>
<dbReference type="InterPro" id="IPR011048">
    <property type="entry name" value="Haem_d1_sf"/>
</dbReference>
<keyword evidence="5 11" id="KW-0853">WD repeat</keyword>
<keyword evidence="9" id="KW-0333">Golgi apparatus</keyword>
<dbReference type="SUPFAM" id="SSF50978">
    <property type="entry name" value="WD40 repeat-like"/>
    <property type="match status" value="1"/>
</dbReference>
<dbReference type="CDD" id="cd22948">
    <property type="entry name" value="Coatomer_WDAD_alpha"/>
    <property type="match status" value="1"/>
</dbReference>
<dbReference type="Proteomes" id="UP000270296">
    <property type="component" value="Unassembled WGS sequence"/>
</dbReference>
<evidence type="ECO:0000259" key="12">
    <source>
        <dbReference type="Pfam" id="PF04053"/>
    </source>
</evidence>
<evidence type="ECO:0000256" key="8">
    <source>
        <dbReference type="ARBA" id="ARBA00022927"/>
    </source>
</evidence>
<comment type="subcellular location">
    <subcellularLocation>
        <location evidence="2">Cytoplasmic vesicle</location>
        <location evidence="2">COPI-coated vesicle membrane</location>
        <topology evidence="2">Peripheral membrane protein</topology>
        <orientation evidence="2">Cytoplasmic side</orientation>
    </subcellularLocation>
    <subcellularLocation>
        <location evidence="1">Golgi apparatus membrane</location>
        <topology evidence="1">Peripheral membrane protein</topology>
        <orientation evidence="1">Cytoplasmic side</orientation>
    </subcellularLocation>
</comment>
<evidence type="ECO:0000256" key="10">
    <source>
        <dbReference type="ARBA" id="ARBA00023136"/>
    </source>
</evidence>
<dbReference type="SMART" id="SM00320">
    <property type="entry name" value="WD40"/>
    <property type="match status" value="6"/>
</dbReference>
<dbReference type="GO" id="GO:0006891">
    <property type="term" value="P:intra-Golgi vesicle-mediated transport"/>
    <property type="evidence" value="ECO:0007669"/>
    <property type="project" value="TreeGrafter"/>
</dbReference>
<evidence type="ECO:0000256" key="4">
    <source>
        <dbReference type="ARBA" id="ARBA00022490"/>
    </source>
</evidence>
<keyword evidence="8" id="KW-0653">Protein transport</keyword>
<dbReference type="InterPro" id="IPR001680">
    <property type="entry name" value="WD40_rpt"/>
</dbReference>
<proteinExistence type="predicted"/>
<evidence type="ECO:0000313" key="16">
    <source>
        <dbReference type="WBParaSite" id="SBAD_0000471501-mRNA-1"/>
    </source>
</evidence>
<dbReference type="GO" id="GO:0000139">
    <property type="term" value="C:Golgi membrane"/>
    <property type="evidence" value="ECO:0007669"/>
    <property type="project" value="UniProtKB-SubCell"/>
</dbReference>
<organism evidence="16">
    <name type="scientific">Soboliphyme baturini</name>
    <dbReference type="NCBI Taxonomy" id="241478"/>
    <lineage>
        <taxon>Eukaryota</taxon>
        <taxon>Metazoa</taxon>
        <taxon>Ecdysozoa</taxon>
        <taxon>Nematoda</taxon>
        <taxon>Enoplea</taxon>
        <taxon>Dorylaimia</taxon>
        <taxon>Dioctophymatida</taxon>
        <taxon>Dioctophymatoidea</taxon>
        <taxon>Soboliphymatidae</taxon>
        <taxon>Soboliphyme</taxon>
    </lineage>
</organism>
<evidence type="ECO:0000313" key="14">
    <source>
        <dbReference type="EMBL" id="VDP04651.1"/>
    </source>
</evidence>
<dbReference type="GO" id="GO:0006890">
    <property type="term" value="P:retrograde vesicle-mediated transport, Golgi to endoplasmic reticulum"/>
    <property type="evidence" value="ECO:0007669"/>
    <property type="project" value="TreeGrafter"/>
</dbReference>
<feature type="repeat" description="WD" evidence="11">
    <location>
        <begin position="50"/>
        <end position="91"/>
    </location>
</feature>
<dbReference type="Pfam" id="PF00400">
    <property type="entry name" value="WD40"/>
    <property type="match status" value="4"/>
</dbReference>
<dbReference type="CDD" id="cd00200">
    <property type="entry name" value="WD40"/>
    <property type="match status" value="1"/>
</dbReference>
<evidence type="ECO:0000256" key="3">
    <source>
        <dbReference type="ARBA" id="ARBA00022448"/>
    </source>
</evidence>
<keyword evidence="3" id="KW-0813">Transport</keyword>
<reference evidence="14 15" key="2">
    <citation type="submission" date="2018-11" db="EMBL/GenBank/DDBJ databases">
        <authorList>
            <consortium name="Pathogen Informatics"/>
        </authorList>
    </citation>
    <scope>NUCLEOTIDE SEQUENCE [LARGE SCALE GENOMIC DNA]</scope>
</reference>
<dbReference type="EMBL" id="UZAM01008376">
    <property type="protein sequence ID" value="VDP04651.1"/>
    <property type="molecule type" value="Genomic_DNA"/>
</dbReference>
<evidence type="ECO:0000256" key="5">
    <source>
        <dbReference type="ARBA" id="ARBA00022574"/>
    </source>
</evidence>
<dbReference type="PROSITE" id="PS50294">
    <property type="entry name" value="WD_REPEATS_REGION"/>
    <property type="match status" value="4"/>
</dbReference>
<name>A0A183ILM7_9BILA</name>
<evidence type="ECO:0000256" key="2">
    <source>
        <dbReference type="ARBA" id="ARBA00004347"/>
    </source>
</evidence>
<dbReference type="GO" id="GO:0006886">
    <property type="term" value="P:intracellular protein transport"/>
    <property type="evidence" value="ECO:0007669"/>
    <property type="project" value="InterPro"/>
</dbReference>
<feature type="repeat" description="WD" evidence="11">
    <location>
        <begin position="8"/>
        <end position="49"/>
    </location>
</feature>
<dbReference type="PROSITE" id="PS50082">
    <property type="entry name" value="WD_REPEATS_2"/>
    <property type="match status" value="4"/>
</dbReference>
<dbReference type="GO" id="GO:0030126">
    <property type="term" value="C:COPI vesicle coat"/>
    <property type="evidence" value="ECO:0007669"/>
    <property type="project" value="TreeGrafter"/>
</dbReference>
<dbReference type="InterPro" id="IPR050844">
    <property type="entry name" value="Coatomer_complex_subunit"/>
</dbReference>
<dbReference type="InterPro" id="IPR036322">
    <property type="entry name" value="WD40_repeat_dom_sf"/>
</dbReference>
<evidence type="ECO:0000259" key="13">
    <source>
        <dbReference type="Pfam" id="PF23953"/>
    </source>
</evidence>
<dbReference type="InterPro" id="IPR015943">
    <property type="entry name" value="WD40/YVTN_repeat-like_dom_sf"/>
</dbReference>
<dbReference type="GO" id="GO:0006888">
    <property type="term" value="P:endoplasmic reticulum to Golgi vesicle-mediated transport"/>
    <property type="evidence" value="ECO:0007669"/>
    <property type="project" value="TreeGrafter"/>
</dbReference>
<feature type="domain" description="COPA/B TPR" evidence="13">
    <location>
        <begin position="566"/>
        <end position="638"/>
    </location>
</feature>
<dbReference type="InterPro" id="IPR020472">
    <property type="entry name" value="WD40_PAC1"/>
</dbReference>
<keyword evidence="6" id="KW-0677">Repeat</keyword>
<evidence type="ECO:0000256" key="1">
    <source>
        <dbReference type="ARBA" id="ARBA00004255"/>
    </source>
</evidence>
<dbReference type="Pfam" id="PF04053">
    <property type="entry name" value="B-prop_COPA_B_2nd"/>
    <property type="match status" value="1"/>
</dbReference>
<evidence type="ECO:0000256" key="7">
    <source>
        <dbReference type="ARBA" id="ARBA00022892"/>
    </source>
</evidence>
<dbReference type="InterPro" id="IPR006692">
    <property type="entry name" value="Beta-prop_COPA/B_2nd"/>
</dbReference>
<evidence type="ECO:0000313" key="15">
    <source>
        <dbReference type="Proteomes" id="UP000270296"/>
    </source>
</evidence>
<keyword evidence="10" id="KW-0472">Membrane</keyword>
<evidence type="ECO:0000256" key="11">
    <source>
        <dbReference type="PROSITE-ProRule" id="PRU00221"/>
    </source>
</evidence>
<dbReference type="PANTHER" id="PTHR19876:SF1">
    <property type="entry name" value="COATOMER SUBUNIT ALPHA"/>
    <property type="match status" value="1"/>
</dbReference>
<gene>
    <name evidence="14" type="ORF">SBAD_LOCUS4523</name>
</gene>
<evidence type="ECO:0000256" key="9">
    <source>
        <dbReference type="ARBA" id="ARBA00023034"/>
    </source>
</evidence>
<dbReference type="PANTHER" id="PTHR19876">
    <property type="entry name" value="COATOMER"/>
    <property type="match status" value="1"/>
</dbReference>
<dbReference type="GO" id="GO:0005198">
    <property type="term" value="F:structural molecule activity"/>
    <property type="evidence" value="ECO:0007669"/>
    <property type="project" value="InterPro"/>
</dbReference>
<dbReference type="InterPro" id="IPR047312">
    <property type="entry name" value="Coatomer_alpha_WD-assoc_reg"/>
</dbReference>
<reference evidence="16" key="1">
    <citation type="submission" date="2016-06" db="UniProtKB">
        <authorList>
            <consortium name="WormBaseParasite"/>
        </authorList>
    </citation>
    <scope>IDENTIFICATION</scope>
</reference>
<keyword evidence="15" id="KW-1185">Reference proteome</keyword>
<protein>
    <submittedName>
        <fullName evidence="16">WD_REPEATS_REGION domain-containing protein</fullName>
    </submittedName>
</protein>
<dbReference type="OrthoDB" id="10261470at2759"/>
<dbReference type="PRINTS" id="PR00320">
    <property type="entry name" value="GPROTEINBRPT"/>
</dbReference>
<keyword evidence="7" id="KW-0931">ER-Golgi transport</keyword>
<feature type="domain" description="COPA/B second beta-propeller" evidence="12">
    <location>
        <begin position="298"/>
        <end position="538"/>
    </location>
</feature>
<dbReference type="Gene3D" id="1.25.40.470">
    <property type="match status" value="1"/>
</dbReference>